<dbReference type="InterPro" id="IPR003423">
    <property type="entry name" value="OMP_efflux"/>
</dbReference>
<sequence>MPMLAQQRTGDSLLQEATLQSVIQYAIVHQPLVQQAIIDENITNETIKTKLADWYPQLNFNYSYQNNFQLTRSLFPGNPQPVAIGAYNTSAGQFVASQTLFNRDVLLAAKTKGEVRTQSKQNTVKNKIDVTVSVSKAFYDVLATIEQIKVSQQDIVRLESSLKNAEAQYKAGVTDKTDYKRATISLNNAKAALSTNIAVLKSKKEYLKYVMGYPSGNDLNIVYDSLQMEKEVDMDTLQAPNFNNRIEYQQLLTQRKLMEANVRYEKTSFIPTASLSSAYNLNYLNDKLSKLYNNNYPNSYINLTIGVPIFQGGKRTSKIRSAEWSLKRTDWDIKNLQSSVNSEYSQAQANYKSYLANYIALKENMELAQEVYDVIQLQYKNGIKTYLEVITSESDLRTARINYYNALYTVLASKVDVQKSLGQITY</sequence>
<dbReference type="PANTHER" id="PTHR30026:SF20">
    <property type="entry name" value="OUTER MEMBRANE PROTEIN TOLC"/>
    <property type="match status" value="1"/>
</dbReference>
<evidence type="ECO:0000256" key="3">
    <source>
        <dbReference type="ARBA" id="ARBA00022448"/>
    </source>
</evidence>
<keyword evidence="5" id="KW-0812">Transmembrane</keyword>
<keyword evidence="4" id="KW-1134">Transmembrane beta strand</keyword>
<dbReference type="Gene3D" id="1.20.1600.10">
    <property type="entry name" value="Outer membrane efflux proteins (OEP)"/>
    <property type="match status" value="1"/>
</dbReference>
<evidence type="ECO:0000256" key="5">
    <source>
        <dbReference type="ARBA" id="ARBA00022692"/>
    </source>
</evidence>
<dbReference type="GO" id="GO:0009279">
    <property type="term" value="C:cell outer membrane"/>
    <property type="evidence" value="ECO:0007669"/>
    <property type="project" value="UniProtKB-SubCell"/>
</dbReference>
<dbReference type="GO" id="GO:0015288">
    <property type="term" value="F:porin activity"/>
    <property type="evidence" value="ECO:0007669"/>
    <property type="project" value="TreeGrafter"/>
</dbReference>
<evidence type="ECO:0000313" key="9">
    <source>
        <dbReference type="Proteomes" id="UP000186917"/>
    </source>
</evidence>
<name>A0A1N7N4T3_9BACT</name>
<keyword evidence="9" id="KW-1185">Reference proteome</keyword>
<gene>
    <name evidence="8" type="ORF">SAMN05421788_102171</name>
</gene>
<evidence type="ECO:0000313" key="8">
    <source>
        <dbReference type="EMBL" id="SIS93268.1"/>
    </source>
</evidence>
<evidence type="ECO:0000256" key="4">
    <source>
        <dbReference type="ARBA" id="ARBA00022452"/>
    </source>
</evidence>
<evidence type="ECO:0000256" key="7">
    <source>
        <dbReference type="ARBA" id="ARBA00023237"/>
    </source>
</evidence>
<organism evidence="8 9">
    <name type="scientific">Filimonas lacunae</name>
    <dbReference type="NCBI Taxonomy" id="477680"/>
    <lineage>
        <taxon>Bacteria</taxon>
        <taxon>Pseudomonadati</taxon>
        <taxon>Bacteroidota</taxon>
        <taxon>Chitinophagia</taxon>
        <taxon>Chitinophagales</taxon>
        <taxon>Chitinophagaceae</taxon>
        <taxon>Filimonas</taxon>
    </lineage>
</organism>
<dbReference type="PANTHER" id="PTHR30026">
    <property type="entry name" value="OUTER MEMBRANE PROTEIN TOLC"/>
    <property type="match status" value="1"/>
</dbReference>
<protein>
    <submittedName>
        <fullName evidence="8">Outer membrane protein TolC</fullName>
    </submittedName>
</protein>
<dbReference type="AlphaFoldDB" id="A0A1N7N4T3"/>
<proteinExistence type="inferred from homology"/>
<comment type="similarity">
    <text evidence="2">Belongs to the outer membrane factor (OMF) (TC 1.B.17) family.</text>
</comment>
<evidence type="ECO:0000256" key="1">
    <source>
        <dbReference type="ARBA" id="ARBA00004442"/>
    </source>
</evidence>
<dbReference type="Pfam" id="PF02321">
    <property type="entry name" value="OEP"/>
    <property type="match status" value="2"/>
</dbReference>
<evidence type="ECO:0000256" key="2">
    <source>
        <dbReference type="ARBA" id="ARBA00007613"/>
    </source>
</evidence>
<keyword evidence="3" id="KW-0813">Transport</keyword>
<reference evidence="9" key="1">
    <citation type="submission" date="2017-01" db="EMBL/GenBank/DDBJ databases">
        <authorList>
            <person name="Varghese N."/>
            <person name="Submissions S."/>
        </authorList>
    </citation>
    <scope>NUCLEOTIDE SEQUENCE [LARGE SCALE GENOMIC DNA]</scope>
    <source>
        <strain evidence="9">DSM 21054</strain>
    </source>
</reference>
<dbReference type="InterPro" id="IPR051906">
    <property type="entry name" value="TolC-like"/>
</dbReference>
<dbReference type="Proteomes" id="UP000186917">
    <property type="component" value="Unassembled WGS sequence"/>
</dbReference>
<dbReference type="SUPFAM" id="SSF56954">
    <property type="entry name" value="Outer membrane efflux proteins (OEP)"/>
    <property type="match status" value="1"/>
</dbReference>
<keyword evidence="6" id="KW-0472">Membrane</keyword>
<dbReference type="STRING" id="477680.SAMN05421788_102171"/>
<dbReference type="GO" id="GO:0015562">
    <property type="term" value="F:efflux transmembrane transporter activity"/>
    <property type="evidence" value="ECO:0007669"/>
    <property type="project" value="InterPro"/>
</dbReference>
<accession>A0A1N7N4T3</accession>
<keyword evidence="7" id="KW-0998">Cell outer membrane</keyword>
<dbReference type="GO" id="GO:1990281">
    <property type="term" value="C:efflux pump complex"/>
    <property type="evidence" value="ECO:0007669"/>
    <property type="project" value="TreeGrafter"/>
</dbReference>
<evidence type="ECO:0000256" key="6">
    <source>
        <dbReference type="ARBA" id="ARBA00023136"/>
    </source>
</evidence>
<comment type="subcellular location">
    <subcellularLocation>
        <location evidence="1">Cell outer membrane</location>
    </subcellularLocation>
</comment>
<dbReference type="EMBL" id="FTOR01000002">
    <property type="protein sequence ID" value="SIS93268.1"/>
    <property type="molecule type" value="Genomic_DNA"/>
</dbReference>